<protein>
    <submittedName>
        <fullName evidence="2">Uncharacterized protein</fullName>
    </submittedName>
</protein>
<dbReference type="AlphaFoldDB" id="A0A6G1J2V3"/>
<feature type="compositionally biased region" description="Basic and acidic residues" evidence="1">
    <location>
        <begin position="44"/>
        <end position="54"/>
    </location>
</feature>
<feature type="compositionally biased region" description="Polar residues" evidence="1">
    <location>
        <begin position="33"/>
        <end position="43"/>
    </location>
</feature>
<evidence type="ECO:0000313" key="3">
    <source>
        <dbReference type="Proteomes" id="UP000799291"/>
    </source>
</evidence>
<sequence>MTGRSSGSLGNGPDGAASERNGVLPKFSCGEPQDTSGNGSTQHPHIDTKTRSPDKFTMNEQNVINTLLSQDLQVAITKAGTYIPNSAMADFDGQMPLLQWLSPQNPHNVPNSRYSEFVSAPKALFKVIPHPHPSQSIYPAGSSERRQGKPLANIVDDLLSPGYSRPWASVNHQGMATIDMNFVMKCMGGGLGKHLEFSKEAQRVVLKQGSGLLHYGRAMGMPELYMQWLGGANAEVTLRIPLATLRAALLKRQEILNKPNEQKSIRERY</sequence>
<keyword evidence="3" id="KW-1185">Reference proteome</keyword>
<evidence type="ECO:0000256" key="1">
    <source>
        <dbReference type="SAM" id="MobiDB-lite"/>
    </source>
</evidence>
<evidence type="ECO:0000313" key="2">
    <source>
        <dbReference type="EMBL" id="KAF2684854.1"/>
    </source>
</evidence>
<name>A0A6G1J2V3_9PLEO</name>
<accession>A0A6G1J2V3</accession>
<proteinExistence type="predicted"/>
<dbReference type="Proteomes" id="UP000799291">
    <property type="component" value="Unassembled WGS sequence"/>
</dbReference>
<reference evidence="2" key="1">
    <citation type="journal article" date="2020" name="Stud. Mycol.">
        <title>101 Dothideomycetes genomes: a test case for predicting lifestyles and emergence of pathogens.</title>
        <authorList>
            <person name="Haridas S."/>
            <person name="Albert R."/>
            <person name="Binder M."/>
            <person name="Bloem J."/>
            <person name="Labutti K."/>
            <person name="Salamov A."/>
            <person name="Andreopoulos B."/>
            <person name="Baker S."/>
            <person name="Barry K."/>
            <person name="Bills G."/>
            <person name="Bluhm B."/>
            <person name="Cannon C."/>
            <person name="Castanera R."/>
            <person name="Culley D."/>
            <person name="Daum C."/>
            <person name="Ezra D."/>
            <person name="Gonzalez J."/>
            <person name="Henrissat B."/>
            <person name="Kuo A."/>
            <person name="Liang C."/>
            <person name="Lipzen A."/>
            <person name="Lutzoni F."/>
            <person name="Magnuson J."/>
            <person name="Mondo S."/>
            <person name="Nolan M."/>
            <person name="Ohm R."/>
            <person name="Pangilinan J."/>
            <person name="Park H.-J."/>
            <person name="Ramirez L."/>
            <person name="Alfaro M."/>
            <person name="Sun H."/>
            <person name="Tritt A."/>
            <person name="Yoshinaga Y."/>
            <person name="Zwiers L.-H."/>
            <person name="Turgeon B."/>
            <person name="Goodwin S."/>
            <person name="Spatafora J."/>
            <person name="Crous P."/>
            <person name="Grigoriev I."/>
        </authorList>
    </citation>
    <scope>NUCLEOTIDE SEQUENCE</scope>
    <source>
        <strain evidence="2">CBS 122367</strain>
    </source>
</reference>
<gene>
    <name evidence="2" type="ORF">K458DRAFT_388550</name>
</gene>
<feature type="region of interest" description="Disordered" evidence="1">
    <location>
        <begin position="1"/>
        <end position="55"/>
    </location>
</feature>
<dbReference type="EMBL" id="MU005580">
    <property type="protein sequence ID" value="KAF2684854.1"/>
    <property type="molecule type" value="Genomic_DNA"/>
</dbReference>
<organism evidence="2 3">
    <name type="scientific">Lentithecium fluviatile CBS 122367</name>
    <dbReference type="NCBI Taxonomy" id="1168545"/>
    <lineage>
        <taxon>Eukaryota</taxon>
        <taxon>Fungi</taxon>
        <taxon>Dikarya</taxon>
        <taxon>Ascomycota</taxon>
        <taxon>Pezizomycotina</taxon>
        <taxon>Dothideomycetes</taxon>
        <taxon>Pleosporomycetidae</taxon>
        <taxon>Pleosporales</taxon>
        <taxon>Massarineae</taxon>
        <taxon>Lentitheciaceae</taxon>
        <taxon>Lentithecium</taxon>
    </lineage>
</organism>
<dbReference type="OrthoDB" id="3927820at2759"/>